<sequence length="300" mass="32054">APIRTPTGSSPHPPVRKTIPHRALPAGSFGRMSDHYDVRGSGPVLLILPGGAGHPMGLDDFTARLAERFTVMTYDHLGLAHGQLGKPVEEQSVEWWSDGAARALEAVLPAGESAYVFGSSSGAVVTLDLAARHPDRLRHVVVHESPLVAVLPDAERQRAMFTEVYEAYRARGLDAASARMVAGLEERAPTPEEQHRLSDPASQPPSPEDELATPMAVFLTRILLPFISYVPDLAALSAPSPRITVAVGIDSAGQLPYRSATFLARRTGSAARRFPGGHLAPLTHPTEFAARLTETLLPAG</sequence>
<dbReference type="Pfam" id="PF12146">
    <property type="entry name" value="Hydrolase_4"/>
    <property type="match status" value="1"/>
</dbReference>
<evidence type="ECO:0000256" key="1">
    <source>
        <dbReference type="SAM" id="MobiDB-lite"/>
    </source>
</evidence>
<keyword evidence="3" id="KW-0378">Hydrolase</keyword>
<evidence type="ECO:0000259" key="2">
    <source>
        <dbReference type="Pfam" id="PF12146"/>
    </source>
</evidence>
<dbReference type="Proteomes" id="UP000010931">
    <property type="component" value="Unassembled WGS sequence"/>
</dbReference>
<dbReference type="GO" id="GO:0016787">
    <property type="term" value="F:hydrolase activity"/>
    <property type="evidence" value="ECO:0007669"/>
    <property type="project" value="UniProtKB-KW"/>
</dbReference>
<dbReference type="AlphaFoldDB" id="L7ET40"/>
<protein>
    <submittedName>
        <fullName evidence="3">Hydrolase, alpha/beta domain protein</fullName>
    </submittedName>
</protein>
<evidence type="ECO:0000313" key="4">
    <source>
        <dbReference type="Proteomes" id="UP000010931"/>
    </source>
</evidence>
<evidence type="ECO:0000313" key="3">
    <source>
        <dbReference type="EMBL" id="ELP61886.1"/>
    </source>
</evidence>
<keyword evidence="4" id="KW-1185">Reference proteome</keyword>
<dbReference type="SUPFAM" id="SSF53474">
    <property type="entry name" value="alpha/beta-Hydrolases"/>
    <property type="match status" value="1"/>
</dbReference>
<dbReference type="InterPro" id="IPR029058">
    <property type="entry name" value="AB_hydrolase_fold"/>
</dbReference>
<dbReference type="Gene3D" id="3.40.50.1820">
    <property type="entry name" value="alpha/beta hydrolase"/>
    <property type="match status" value="1"/>
</dbReference>
<feature type="compositionally biased region" description="Polar residues" evidence="1">
    <location>
        <begin position="1"/>
        <end position="10"/>
    </location>
</feature>
<dbReference type="InterPro" id="IPR022742">
    <property type="entry name" value="Hydrolase_4"/>
</dbReference>
<proteinExistence type="predicted"/>
<organism evidence="3 4">
    <name type="scientific">Streptomyces turgidiscabies (strain Car8)</name>
    <dbReference type="NCBI Taxonomy" id="698760"/>
    <lineage>
        <taxon>Bacteria</taxon>
        <taxon>Bacillati</taxon>
        <taxon>Actinomycetota</taxon>
        <taxon>Actinomycetes</taxon>
        <taxon>Kitasatosporales</taxon>
        <taxon>Streptomycetaceae</taxon>
        <taxon>Streptomyces</taxon>
    </lineage>
</organism>
<feature type="region of interest" description="Disordered" evidence="1">
    <location>
        <begin position="1"/>
        <end position="24"/>
    </location>
</feature>
<comment type="caution">
    <text evidence="3">The sequence shown here is derived from an EMBL/GenBank/DDBJ whole genome shotgun (WGS) entry which is preliminary data.</text>
</comment>
<feature type="compositionally biased region" description="Basic and acidic residues" evidence="1">
    <location>
        <begin position="187"/>
        <end position="198"/>
    </location>
</feature>
<feature type="non-terminal residue" evidence="3">
    <location>
        <position position="1"/>
    </location>
</feature>
<feature type="region of interest" description="Disordered" evidence="1">
    <location>
        <begin position="187"/>
        <end position="210"/>
    </location>
</feature>
<dbReference type="PATRIC" id="fig|698760.3.peg.9162"/>
<gene>
    <name evidence="3" type="ORF">STRTUCAR8_08499</name>
</gene>
<dbReference type="EMBL" id="AEJB01000649">
    <property type="protein sequence ID" value="ELP61886.1"/>
    <property type="molecule type" value="Genomic_DNA"/>
</dbReference>
<dbReference type="STRING" id="85558.T45_02606"/>
<reference evidence="3 4" key="1">
    <citation type="journal article" date="2011" name="Plasmid">
        <title>Streptomyces turgidiscabies Car8 contains a modular pathogenicity island that shares virulence genes with other actinobacterial plant pathogens.</title>
        <authorList>
            <person name="Huguet-Tapia J.C."/>
            <person name="Badger J.H."/>
            <person name="Loria R."/>
            <person name="Pettis G.S."/>
        </authorList>
    </citation>
    <scope>NUCLEOTIDE SEQUENCE [LARGE SCALE GENOMIC DNA]</scope>
    <source>
        <strain evidence="3 4">Car8</strain>
    </source>
</reference>
<name>L7ET40_STRT8</name>
<feature type="domain" description="Serine aminopeptidase S33" evidence="2">
    <location>
        <begin position="44"/>
        <end position="153"/>
    </location>
</feature>
<accession>L7ET40</accession>